<dbReference type="Gene3D" id="3.90.1150.10">
    <property type="entry name" value="Aspartate Aminotransferase, domain 1"/>
    <property type="match status" value="1"/>
</dbReference>
<dbReference type="PANTHER" id="PTHR43807:SF20">
    <property type="entry name" value="FI04487P"/>
    <property type="match status" value="1"/>
</dbReference>
<keyword evidence="7" id="KW-1185">Reference proteome</keyword>
<dbReference type="InterPro" id="IPR015424">
    <property type="entry name" value="PyrdxlP-dep_Trfase"/>
</dbReference>
<keyword evidence="3" id="KW-0808">Transferase</keyword>
<dbReference type="NCBIfam" id="NF006488">
    <property type="entry name" value="PRK08912.1"/>
    <property type="match status" value="1"/>
</dbReference>
<reference evidence="6 7" key="1">
    <citation type="submission" date="2022-06" db="EMBL/GenBank/DDBJ databases">
        <title>Mesorhizobium sp. strain RP14 Genome sequencing and assembly.</title>
        <authorList>
            <person name="Kim I."/>
        </authorList>
    </citation>
    <scope>NUCLEOTIDE SEQUENCE [LARGE SCALE GENOMIC DNA]</scope>
    <source>
        <strain evidence="7">RP14(2022)</strain>
    </source>
</reference>
<dbReference type="RefSeq" id="WP_252821843.1">
    <property type="nucleotide sequence ID" value="NZ_JAMXQS010000009.1"/>
</dbReference>
<sequence length="391" mass="42537">MPNPVFATSSTSIFEQISRLANEVGAINLGQGFPVGFEPPALIEAAVQALREGPHQYPPMMGLPALRQAVAANAKRFHGLNVDWEREVLVTSGATEALADSFLALLDTGDEVIVIEPAYDAYPTLIRRAGGTVVPLRLEAPDWTLTREALQAAITPRTKLIVLNTPMNPIGKIFSEAELDLLEEVVLAHDLVIVSDEVYEHLVFDGARHTTPFSRPAIRDRVVRIGSAGKTFSVTGWKVGYVTADPKLLGPISRAHQFVTFTTPPALQTAVAAGLHFADSYYVELKSSLETRRDLLLGALRREGFAVADAPATYFAIADVSGIDPDGDDLAFCHRITREAGVAAVPLSSFYGARDVKTHIRFCFAKPLDTLEDAVSRLSRWRETHGRKLAS</sequence>
<dbReference type="InterPro" id="IPR051326">
    <property type="entry name" value="Kynurenine-oxoglutarate_AT"/>
</dbReference>
<dbReference type="InterPro" id="IPR004839">
    <property type="entry name" value="Aminotransferase_I/II_large"/>
</dbReference>
<evidence type="ECO:0000256" key="1">
    <source>
        <dbReference type="ARBA" id="ARBA00001933"/>
    </source>
</evidence>
<dbReference type="Pfam" id="PF00155">
    <property type="entry name" value="Aminotran_1_2"/>
    <property type="match status" value="1"/>
</dbReference>
<dbReference type="PANTHER" id="PTHR43807">
    <property type="entry name" value="FI04487P"/>
    <property type="match status" value="1"/>
</dbReference>
<dbReference type="Gene3D" id="3.40.640.10">
    <property type="entry name" value="Type I PLP-dependent aspartate aminotransferase-like (Major domain)"/>
    <property type="match status" value="1"/>
</dbReference>
<keyword evidence="2 6" id="KW-0032">Aminotransferase</keyword>
<name>A0ABT1CAN3_9HYPH</name>
<dbReference type="GO" id="GO:0008483">
    <property type="term" value="F:transaminase activity"/>
    <property type="evidence" value="ECO:0007669"/>
    <property type="project" value="UniProtKB-KW"/>
</dbReference>
<evidence type="ECO:0000313" key="6">
    <source>
        <dbReference type="EMBL" id="MCO6051862.1"/>
    </source>
</evidence>
<dbReference type="InterPro" id="IPR015422">
    <property type="entry name" value="PyrdxlP-dep_Trfase_small"/>
</dbReference>
<evidence type="ECO:0000259" key="5">
    <source>
        <dbReference type="Pfam" id="PF00155"/>
    </source>
</evidence>
<dbReference type="InterPro" id="IPR015421">
    <property type="entry name" value="PyrdxlP-dep_Trfase_major"/>
</dbReference>
<evidence type="ECO:0000256" key="4">
    <source>
        <dbReference type="ARBA" id="ARBA00022898"/>
    </source>
</evidence>
<dbReference type="EMBL" id="JAMXQS010000009">
    <property type="protein sequence ID" value="MCO6051862.1"/>
    <property type="molecule type" value="Genomic_DNA"/>
</dbReference>
<dbReference type="Proteomes" id="UP001205906">
    <property type="component" value="Unassembled WGS sequence"/>
</dbReference>
<evidence type="ECO:0000256" key="2">
    <source>
        <dbReference type="ARBA" id="ARBA00022576"/>
    </source>
</evidence>
<comment type="cofactor">
    <cofactor evidence="1">
        <name>pyridoxal 5'-phosphate</name>
        <dbReference type="ChEBI" id="CHEBI:597326"/>
    </cofactor>
</comment>
<evidence type="ECO:0000256" key="3">
    <source>
        <dbReference type="ARBA" id="ARBA00022679"/>
    </source>
</evidence>
<organism evidence="6 7">
    <name type="scientific">Mesorhizobium liriopis</name>
    <dbReference type="NCBI Taxonomy" id="2953882"/>
    <lineage>
        <taxon>Bacteria</taxon>
        <taxon>Pseudomonadati</taxon>
        <taxon>Pseudomonadota</taxon>
        <taxon>Alphaproteobacteria</taxon>
        <taxon>Hyphomicrobiales</taxon>
        <taxon>Phyllobacteriaceae</taxon>
        <taxon>Mesorhizobium</taxon>
    </lineage>
</organism>
<gene>
    <name evidence="6" type="ORF">NGM99_18915</name>
</gene>
<comment type="caution">
    <text evidence="6">The sequence shown here is derived from an EMBL/GenBank/DDBJ whole genome shotgun (WGS) entry which is preliminary data.</text>
</comment>
<proteinExistence type="predicted"/>
<feature type="domain" description="Aminotransferase class I/classII large" evidence="5">
    <location>
        <begin position="27"/>
        <end position="378"/>
    </location>
</feature>
<keyword evidence="4" id="KW-0663">Pyridoxal phosphate</keyword>
<dbReference type="SUPFAM" id="SSF53383">
    <property type="entry name" value="PLP-dependent transferases"/>
    <property type="match status" value="1"/>
</dbReference>
<accession>A0ABT1CAN3</accession>
<protein>
    <submittedName>
        <fullName evidence="6">Aminotransferase</fullName>
    </submittedName>
</protein>
<evidence type="ECO:0000313" key="7">
    <source>
        <dbReference type="Proteomes" id="UP001205906"/>
    </source>
</evidence>
<dbReference type="CDD" id="cd00609">
    <property type="entry name" value="AAT_like"/>
    <property type="match status" value="1"/>
</dbReference>